<feature type="domain" description="Glycosyltransferase 2-like" evidence="2">
    <location>
        <begin position="97"/>
        <end position="220"/>
    </location>
</feature>
<gene>
    <name evidence="3" type="ORF">EDL96_06960</name>
</gene>
<evidence type="ECO:0000313" key="3">
    <source>
        <dbReference type="EMBL" id="ROZ63273.1"/>
    </source>
</evidence>
<dbReference type="SUPFAM" id="SSF53448">
    <property type="entry name" value="Nucleotide-diphospho-sugar transferases"/>
    <property type="match status" value="1"/>
</dbReference>
<dbReference type="PANTHER" id="PTHR43685">
    <property type="entry name" value="GLYCOSYLTRANSFERASE"/>
    <property type="match status" value="1"/>
</dbReference>
<dbReference type="Gene3D" id="3.90.550.10">
    <property type="entry name" value="Spore Coat Polysaccharide Biosynthesis Protein SpsA, Chain A"/>
    <property type="match status" value="1"/>
</dbReference>
<comment type="caution">
    <text evidence="3">The sequence shown here is derived from an EMBL/GenBank/DDBJ whole genome shotgun (WGS) entry which is preliminary data.</text>
</comment>
<reference evidence="3 4" key="1">
    <citation type="submission" date="2018-10" db="EMBL/GenBank/DDBJ databases">
        <title>Kocuria sp. M5W7-7, whole genome shotgun sequence.</title>
        <authorList>
            <person name="Tuo L."/>
        </authorList>
    </citation>
    <scope>NUCLEOTIDE SEQUENCE [LARGE SCALE GENOMIC DNA]</scope>
    <source>
        <strain evidence="3 4">M5W7-7</strain>
    </source>
</reference>
<evidence type="ECO:0000313" key="4">
    <source>
        <dbReference type="Proteomes" id="UP000270616"/>
    </source>
</evidence>
<dbReference type="AlphaFoldDB" id="A0A3N3ZQ65"/>
<dbReference type="Proteomes" id="UP000270616">
    <property type="component" value="Unassembled WGS sequence"/>
</dbReference>
<feature type="compositionally biased region" description="Polar residues" evidence="1">
    <location>
        <begin position="51"/>
        <end position="65"/>
    </location>
</feature>
<dbReference type="InterPro" id="IPR001173">
    <property type="entry name" value="Glyco_trans_2-like"/>
</dbReference>
<sequence>MVRRPVARLAVIAGASVPVAGLPRAMLPRARAIAVQVVRGTHEKSRGGIETMTQESSSEAVATSTDTKRAEQRGDAASAQVGKAGQGGSASEFPLVSVVVPVYNARASVGETISSLLRQTWPNLEIIVVDDGSPDNSLDLVRVYAEMDIPGRKFVVVSQPNGGVASARNHGLRLYTGDWVVFLDSDDAYLPGAITHLMAEREKLGEGNWLVVPQSVEVTGGGLDTTRPMYREPMPAPHDQRNVILQYNFGAFTALFPRRFFEEVGVFDETMAYVEDWEFWIRAVYSGWRFHRTQEVLCMVWWTAGSMMSNREAMDAGEDEALRRNLERFRDEMTPAEIAFVERRLEVGSPQGLLKQMAANLRSGHLDEAKRQLDAAAEVMPAQKRVAVKHKISKVPGGMKWLQKRQAKIDGFVDYDPSLGR</sequence>
<dbReference type="GO" id="GO:0016740">
    <property type="term" value="F:transferase activity"/>
    <property type="evidence" value="ECO:0007669"/>
    <property type="project" value="UniProtKB-KW"/>
</dbReference>
<organism evidence="3 4">
    <name type="scientific">Kocuria soli</name>
    <dbReference type="NCBI Taxonomy" id="2485125"/>
    <lineage>
        <taxon>Bacteria</taxon>
        <taxon>Bacillati</taxon>
        <taxon>Actinomycetota</taxon>
        <taxon>Actinomycetes</taxon>
        <taxon>Micrococcales</taxon>
        <taxon>Micrococcaceae</taxon>
        <taxon>Kocuria</taxon>
    </lineage>
</organism>
<proteinExistence type="predicted"/>
<dbReference type="EMBL" id="RKMF01000007">
    <property type="protein sequence ID" value="ROZ63273.1"/>
    <property type="molecule type" value="Genomic_DNA"/>
</dbReference>
<evidence type="ECO:0000256" key="1">
    <source>
        <dbReference type="SAM" id="MobiDB-lite"/>
    </source>
</evidence>
<evidence type="ECO:0000259" key="2">
    <source>
        <dbReference type="Pfam" id="PF00535"/>
    </source>
</evidence>
<protein>
    <submittedName>
        <fullName evidence="3">Glycosyltransferase</fullName>
    </submittedName>
</protein>
<dbReference type="InterPro" id="IPR029044">
    <property type="entry name" value="Nucleotide-diphossugar_trans"/>
</dbReference>
<dbReference type="InterPro" id="IPR050834">
    <property type="entry name" value="Glycosyltransf_2"/>
</dbReference>
<dbReference type="Pfam" id="PF00535">
    <property type="entry name" value="Glycos_transf_2"/>
    <property type="match status" value="1"/>
</dbReference>
<accession>A0A3N3ZQ65</accession>
<keyword evidence="3" id="KW-0808">Transferase</keyword>
<name>A0A3N3ZQ65_9MICC</name>
<keyword evidence="4" id="KW-1185">Reference proteome</keyword>
<dbReference type="PANTHER" id="PTHR43685:SF2">
    <property type="entry name" value="GLYCOSYLTRANSFERASE 2-LIKE DOMAIN-CONTAINING PROTEIN"/>
    <property type="match status" value="1"/>
</dbReference>
<feature type="region of interest" description="Disordered" evidence="1">
    <location>
        <begin position="43"/>
        <end position="87"/>
    </location>
</feature>